<dbReference type="PANTHER" id="PTHR43861">
    <property type="entry name" value="TRANS-ACONITATE 2-METHYLTRANSFERASE-RELATED"/>
    <property type="match status" value="1"/>
</dbReference>
<evidence type="ECO:0000313" key="2">
    <source>
        <dbReference type="EMBL" id="KKT36713.1"/>
    </source>
</evidence>
<evidence type="ECO:0000259" key="1">
    <source>
        <dbReference type="Pfam" id="PF08241"/>
    </source>
</evidence>
<protein>
    <recommendedName>
        <fullName evidence="1">Methyltransferase type 11 domain-containing protein</fullName>
    </recommendedName>
</protein>
<organism evidence="2 3">
    <name type="scientific">Candidatus Nomurabacteria bacterium GW2011_GWB1_44_12</name>
    <dbReference type="NCBI Taxonomy" id="1618748"/>
    <lineage>
        <taxon>Bacteria</taxon>
        <taxon>Candidatus Nomuraibacteriota</taxon>
    </lineage>
</organism>
<dbReference type="GO" id="GO:0008757">
    <property type="term" value="F:S-adenosylmethionine-dependent methyltransferase activity"/>
    <property type="evidence" value="ECO:0007669"/>
    <property type="project" value="InterPro"/>
</dbReference>
<dbReference type="InterPro" id="IPR013216">
    <property type="entry name" value="Methyltransf_11"/>
</dbReference>
<dbReference type="CDD" id="cd02440">
    <property type="entry name" value="AdoMet_MTases"/>
    <property type="match status" value="1"/>
</dbReference>
<reference evidence="2 3" key="1">
    <citation type="journal article" date="2015" name="Nature">
        <title>rRNA introns, odd ribosomes, and small enigmatic genomes across a large radiation of phyla.</title>
        <authorList>
            <person name="Brown C.T."/>
            <person name="Hug L.A."/>
            <person name="Thomas B.C."/>
            <person name="Sharon I."/>
            <person name="Castelle C.J."/>
            <person name="Singh A."/>
            <person name="Wilkins M.J."/>
            <person name="Williams K.H."/>
            <person name="Banfield J.F."/>
        </authorList>
    </citation>
    <scope>NUCLEOTIDE SEQUENCE [LARGE SCALE GENOMIC DNA]</scope>
</reference>
<name>A0A837I9C5_9BACT</name>
<gene>
    <name evidence="2" type="ORF">UW25_C0004G0041</name>
</gene>
<dbReference type="AlphaFoldDB" id="A0A837I9C5"/>
<comment type="caution">
    <text evidence="2">The sequence shown here is derived from an EMBL/GenBank/DDBJ whole genome shotgun (WGS) entry which is preliminary data.</text>
</comment>
<dbReference type="Gene3D" id="3.40.50.150">
    <property type="entry name" value="Vaccinia Virus protein VP39"/>
    <property type="match status" value="1"/>
</dbReference>
<feature type="domain" description="Methyltransferase type 11" evidence="1">
    <location>
        <begin position="67"/>
        <end position="160"/>
    </location>
</feature>
<dbReference type="InterPro" id="IPR029063">
    <property type="entry name" value="SAM-dependent_MTases_sf"/>
</dbReference>
<dbReference type="Pfam" id="PF08241">
    <property type="entry name" value="Methyltransf_11"/>
    <property type="match status" value="1"/>
</dbReference>
<evidence type="ECO:0000313" key="3">
    <source>
        <dbReference type="Proteomes" id="UP000033815"/>
    </source>
</evidence>
<dbReference type="Proteomes" id="UP000033815">
    <property type="component" value="Unassembled WGS sequence"/>
</dbReference>
<sequence>MVAQKPTKKAKSTSWGGVAHWYDTLLAGDDTYQAKVILPNLLRAMSDKKGSPTETFEGKSLAGNKVLDLACGQGFFARAFFQEGADTTGVDLGKQLILIAKKESPKEIKYFPHSAEDLSLFEDHSFDKIAIVLAIQNIEAPHKVFKECVRVLKPHGKLFIVLNHPAFRVPKASAWGYDDEAKTQYRRVDSYMSESKVEIEMNPSKRGGPTTVSFHRPLQYYFKTLANSGFVVARLEEWLSHRESEFGPRKKAEDRARKEIPMFLFLEVLKK</sequence>
<accession>A0A837I9C5</accession>
<dbReference type="PANTHER" id="PTHR43861:SF1">
    <property type="entry name" value="TRANS-ACONITATE 2-METHYLTRANSFERASE"/>
    <property type="match status" value="1"/>
</dbReference>
<dbReference type="EMBL" id="LCHP01000004">
    <property type="protein sequence ID" value="KKT36713.1"/>
    <property type="molecule type" value="Genomic_DNA"/>
</dbReference>
<proteinExistence type="predicted"/>
<dbReference type="SUPFAM" id="SSF53335">
    <property type="entry name" value="S-adenosyl-L-methionine-dependent methyltransferases"/>
    <property type="match status" value="1"/>
</dbReference>